<reference evidence="2 3" key="1">
    <citation type="submission" date="2019-01" db="EMBL/GenBank/DDBJ databases">
        <title>A draft genome assembly of the solar-powered sea slug Elysia chlorotica.</title>
        <authorList>
            <person name="Cai H."/>
            <person name="Li Q."/>
            <person name="Fang X."/>
            <person name="Li J."/>
            <person name="Curtis N.E."/>
            <person name="Altenburger A."/>
            <person name="Shibata T."/>
            <person name="Feng M."/>
            <person name="Maeda T."/>
            <person name="Schwartz J.A."/>
            <person name="Shigenobu S."/>
            <person name="Lundholm N."/>
            <person name="Nishiyama T."/>
            <person name="Yang H."/>
            <person name="Hasebe M."/>
            <person name="Li S."/>
            <person name="Pierce S.K."/>
            <person name="Wang J."/>
        </authorList>
    </citation>
    <scope>NUCLEOTIDE SEQUENCE [LARGE SCALE GENOMIC DNA]</scope>
    <source>
        <strain evidence="2">EC2010</strain>
        <tissue evidence="2">Whole organism of an adult</tissue>
    </source>
</reference>
<keyword evidence="1" id="KW-0472">Membrane</keyword>
<organism evidence="2 3">
    <name type="scientific">Elysia chlorotica</name>
    <name type="common">Eastern emerald elysia</name>
    <name type="synonym">Sea slug</name>
    <dbReference type="NCBI Taxonomy" id="188477"/>
    <lineage>
        <taxon>Eukaryota</taxon>
        <taxon>Metazoa</taxon>
        <taxon>Spiralia</taxon>
        <taxon>Lophotrochozoa</taxon>
        <taxon>Mollusca</taxon>
        <taxon>Gastropoda</taxon>
        <taxon>Heterobranchia</taxon>
        <taxon>Euthyneura</taxon>
        <taxon>Panpulmonata</taxon>
        <taxon>Sacoglossa</taxon>
        <taxon>Placobranchoidea</taxon>
        <taxon>Plakobranchidae</taxon>
        <taxon>Elysia</taxon>
    </lineage>
</organism>
<evidence type="ECO:0000313" key="3">
    <source>
        <dbReference type="Proteomes" id="UP000271974"/>
    </source>
</evidence>
<comment type="caution">
    <text evidence="2">The sequence shown here is derived from an EMBL/GenBank/DDBJ whole genome shotgun (WGS) entry which is preliminary data.</text>
</comment>
<protein>
    <recommendedName>
        <fullName evidence="4">Transmembrane protein 186</fullName>
    </recommendedName>
</protein>
<dbReference type="Proteomes" id="UP000271974">
    <property type="component" value="Unassembled WGS sequence"/>
</dbReference>
<proteinExistence type="predicted"/>
<dbReference type="InterPro" id="IPR045325">
    <property type="entry name" value="TMEM70/TMEM186/TMEM223"/>
</dbReference>
<keyword evidence="1" id="KW-1133">Transmembrane helix</keyword>
<gene>
    <name evidence="2" type="ORF">EGW08_010541</name>
</gene>
<name>A0A433TJC4_ELYCH</name>
<dbReference type="OrthoDB" id="7407406at2759"/>
<dbReference type="Pfam" id="PF06979">
    <property type="entry name" value="TMEM70"/>
    <property type="match status" value="1"/>
</dbReference>
<sequence>MFSIVKLTVRTRTYSVSCFRQQSWQLWTGRRPSITQSNLQKPSVLTARFLKLKPGPRFSLKPQYKWDNVPASYEIVYESALKNYISSLYIGTALVGVSTSALVVLRWKQLLKNISYMDGIYLMGVSSLILLTLGIAYHFARTVIIRIYYNPDSGQFAAVRRTCLGRKRQILYYPREVKLKNVGKITNKDIKQSIDVKIQDKDYYLNADGFSSPIYYNAHIGADDGHQDLSKLFVSGPRF</sequence>
<accession>A0A433TJC4</accession>
<dbReference type="EMBL" id="RQTK01000324">
    <property type="protein sequence ID" value="RUS81679.1"/>
    <property type="molecule type" value="Genomic_DNA"/>
</dbReference>
<evidence type="ECO:0000313" key="2">
    <source>
        <dbReference type="EMBL" id="RUS81679.1"/>
    </source>
</evidence>
<keyword evidence="3" id="KW-1185">Reference proteome</keyword>
<keyword evidence="1" id="KW-0812">Transmembrane</keyword>
<dbReference type="AlphaFoldDB" id="A0A433TJC4"/>
<evidence type="ECO:0008006" key="4">
    <source>
        <dbReference type="Google" id="ProtNLM"/>
    </source>
</evidence>
<feature type="transmembrane region" description="Helical" evidence="1">
    <location>
        <begin position="119"/>
        <end position="140"/>
    </location>
</feature>
<feature type="transmembrane region" description="Helical" evidence="1">
    <location>
        <begin position="88"/>
        <end position="107"/>
    </location>
</feature>
<evidence type="ECO:0000256" key="1">
    <source>
        <dbReference type="SAM" id="Phobius"/>
    </source>
</evidence>